<dbReference type="InterPro" id="IPR011200">
    <property type="entry name" value="UCP012608"/>
</dbReference>
<proteinExistence type="predicted"/>
<protein>
    <submittedName>
        <fullName evidence="1">DUF2332 family protein</fullName>
    </submittedName>
</protein>
<organism evidence="1 2">
    <name type="scientific">Devosia nanyangense</name>
    <dbReference type="NCBI Taxonomy" id="1228055"/>
    <lineage>
        <taxon>Bacteria</taxon>
        <taxon>Pseudomonadati</taxon>
        <taxon>Pseudomonadota</taxon>
        <taxon>Alphaproteobacteria</taxon>
        <taxon>Hyphomicrobiales</taxon>
        <taxon>Devosiaceae</taxon>
        <taxon>Devosia</taxon>
    </lineage>
</organism>
<dbReference type="PIRSF" id="PIRSF012608">
    <property type="entry name" value="UCP012608"/>
    <property type="match status" value="1"/>
</dbReference>
<gene>
    <name evidence="1" type="ORF">HY834_14035</name>
</gene>
<reference evidence="1" key="1">
    <citation type="submission" date="2020-07" db="EMBL/GenBank/DDBJ databases">
        <title>Huge and variable diversity of episymbiotic CPR bacteria and DPANN archaea in groundwater ecosystems.</title>
        <authorList>
            <person name="He C.Y."/>
            <person name="Keren R."/>
            <person name="Whittaker M."/>
            <person name="Farag I.F."/>
            <person name="Doudna J."/>
            <person name="Cate J.H.D."/>
            <person name="Banfield J.F."/>
        </authorList>
    </citation>
    <scope>NUCLEOTIDE SEQUENCE</scope>
    <source>
        <strain evidence="1">NC_groundwater_1586_Pr3_B-0.1um_66_15</strain>
    </source>
</reference>
<accession>A0A933L483</accession>
<name>A0A933L483_9HYPH</name>
<dbReference type="AlphaFoldDB" id="A0A933L483"/>
<dbReference type="Proteomes" id="UP000782610">
    <property type="component" value="Unassembled WGS sequence"/>
</dbReference>
<dbReference type="Pfam" id="PF10094">
    <property type="entry name" value="DUF2332"/>
    <property type="match status" value="1"/>
</dbReference>
<evidence type="ECO:0000313" key="1">
    <source>
        <dbReference type="EMBL" id="MBI4922862.1"/>
    </source>
</evidence>
<dbReference type="EMBL" id="JACRAF010000039">
    <property type="protein sequence ID" value="MBI4922862.1"/>
    <property type="molecule type" value="Genomic_DNA"/>
</dbReference>
<sequence length="348" mass="38132">MYDAGRILKQFADQAVACETLGSPFTAMLCRLLAARLDVSTRFGRRILEWPTDPYADNIALRATGALHALARSGWEPGLQSVYPPNAVSEHTLWIAIADALGHHDNFLADRLSSAPQTNEVARSGLILGAMLQVASLTRLPLEIFEIGASAGLNLSFDRYGYTLGEGRMWGAPDAPLTIECPWRGRIPPLDAPLSVVGRQGCDLNPLEPDNPADRERLLSYVWPDQAHRLQRTDAALRFAAARHQGVDRADAADWLEHKLGAPPRPGVARVLVHTIVLQYLPAQVRARIEALLVRTGAAATYDTPLARFAFEQDEVPGSGRMSLTLWPTGTTIILGRGDFHGRWAEWA</sequence>
<comment type="caution">
    <text evidence="1">The sequence shown here is derived from an EMBL/GenBank/DDBJ whole genome shotgun (WGS) entry which is preliminary data.</text>
</comment>
<evidence type="ECO:0000313" key="2">
    <source>
        <dbReference type="Proteomes" id="UP000782610"/>
    </source>
</evidence>